<feature type="domain" description="SANT and BTB" evidence="1">
    <location>
        <begin position="22"/>
        <end position="109"/>
    </location>
</feature>
<dbReference type="PANTHER" id="PTHR20946">
    <property type="entry name" value="SANT AND BTB DOMAIN REGULATOR OF CLASS SWITCH RECOMBINATION"/>
    <property type="match status" value="1"/>
</dbReference>
<evidence type="ECO:0000313" key="2">
    <source>
        <dbReference type="EMBL" id="KAA3677078.1"/>
    </source>
</evidence>
<evidence type="ECO:0000313" key="3">
    <source>
        <dbReference type="Proteomes" id="UP000324629"/>
    </source>
</evidence>
<gene>
    <name evidence="2" type="ORF">DEA37_0014065</name>
</gene>
<comment type="caution">
    <text evidence="2">The sequence shown here is derived from an EMBL/GenBank/DDBJ whole genome shotgun (WGS) entry which is preliminary data.</text>
</comment>
<organism evidence="2 3">
    <name type="scientific">Paragonimus westermani</name>
    <dbReference type="NCBI Taxonomy" id="34504"/>
    <lineage>
        <taxon>Eukaryota</taxon>
        <taxon>Metazoa</taxon>
        <taxon>Spiralia</taxon>
        <taxon>Lophotrochozoa</taxon>
        <taxon>Platyhelminthes</taxon>
        <taxon>Trematoda</taxon>
        <taxon>Digenea</taxon>
        <taxon>Plagiorchiida</taxon>
        <taxon>Troglotremata</taxon>
        <taxon>Troglotrematidae</taxon>
        <taxon>Paragonimus</taxon>
    </lineage>
</organism>
<dbReference type="InterPro" id="IPR045902">
    <property type="entry name" value="SANBR-like"/>
</dbReference>
<dbReference type="Pfam" id="PF11822">
    <property type="entry name" value="BTB_SANBR"/>
    <property type="match status" value="1"/>
</dbReference>
<name>A0A5J4NPU4_9TREM</name>
<dbReference type="Proteomes" id="UP000324629">
    <property type="component" value="Unassembled WGS sequence"/>
</dbReference>
<sequence length="142" mass="16769">MMRLKEVGFQYHPSFNRLPLMEGERDFVCDRDLLISEMVYFRSYLVDDANAFIPDVEILVHCDVKVFEWLMRYVKRRNEPKNYQECSLSVSNVLALLISSDFLQMDSLCAPYFTTLRIVKQLDVVELEKVKDKKDKVKRCAS</sequence>
<protein>
    <recommendedName>
        <fullName evidence="1">SANT and BTB domain-containing protein</fullName>
    </recommendedName>
</protein>
<dbReference type="EMBL" id="QNGE01001674">
    <property type="protein sequence ID" value="KAA3677078.1"/>
    <property type="molecule type" value="Genomic_DNA"/>
</dbReference>
<accession>A0A5J4NPU4</accession>
<keyword evidence="3" id="KW-1185">Reference proteome</keyword>
<proteinExistence type="predicted"/>
<evidence type="ECO:0000259" key="1">
    <source>
        <dbReference type="Pfam" id="PF11822"/>
    </source>
</evidence>
<dbReference type="AlphaFoldDB" id="A0A5J4NPU4"/>
<dbReference type="PANTHER" id="PTHR20946:SF0">
    <property type="entry name" value="SANT AND BTB DOMAIN REGULATOR OF CLASS SWITCH RECOMBINATION"/>
    <property type="match status" value="1"/>
</dbReference>
<dbReference type="InterPro" id="IPR021777">
    <property type="entry name" value="SANBR_BTB"/>
</dbReference>
<reference evidence="2 3" key="1">
    <citation type="journal article" date="2019" name="Gigascience">
        <title>Whole-genome sequence of the oriental lung fluke Paragonimus westermani.</title>
        <authorList>
            <person name="Oey H."/>
            <person name="Zakrzewski M."/>
            <person name="Narain K."/>
            <person name="Devi K.R."/>
            <person name="Agatsuma T."/>
            <person name="Nawaratna S."/>
            <person name="Gobert G.N."/>
            <person name="Jones M.K."/>
            <person name="Ragan M.A."/>
            <person name="McManus D.P."/>
            <person name="Krause L."/>
        </authorList>
    </citation>
    <scope>NUCLEOTIDE SEQUENCE [LARGE SCALE GENOMIC DNA]</scope>
    <source>
        <strain evidence="2 3">IND2009</strain>
    </source>
</reference>